<feature type="compositionally biased region" description="Low complexity" evidence="1">
    <location>
        <begin position="18"/>
        <end position="45"/>
    </location>
</feature>
<gene>
    <name evidence="2" type="ORF">EYF80_028041</name>
</gene>
<evidence type="ECO:0000256" key="1">
    <source>
        <dbReference type="SAM" id="MobiDB-lite"/>
    </source>
</evidence>
<dbReference type="Proteomes" id="UP000314294">
    <property type="component" value="Unassembled WGS sequence"/>
</dbReference>
<name>A0A4Z2HAD0_9TELE</name>
<reference evidence="2 3" key="1">
    <citation type="submission" date="2019-03" db="EMBL/GenBank/DDBJ databases">
        <title>First draft genome of Liparis tanakae, snailfish: a comprehensive survey of snailfish specific genes.</title>
        <authorList>
            <person name="Kim W."/>
            <person name="Song I."/>
            <person name="Jeong J.-H."/>
            <person name="Kim D."/>
            <person name="Kim S."/>
            <person name="Ryu S."/>
            <person name="Song J.Y."/>
            <person name="Lee S.K."/>
        </authorList>
    </citation>
    <scope>NUCLEOTIDE SEQUENCE [LARGE SCALE GENOMIC DNA]</scope>
    <source>
        <tissue evidence="2">Muscle</tissue>
    </source>
</reference>
<evidence type="ECO:0000313" key="3">
    <source>
        <dbReference type="Proteomes" id="UP000314294"/>
    </source>
</evidence>
<dbReference type="AlphaFoldDB" id="A0A4Z2HAD0"/>
<keyword evidence="3" id="KW-1185">Reference proteome</keyword>
<comment type="caution">
    <text evidence="2">The sequence shown here is derived from an EMBL/GenBank/DDBJ whole genome shotgun (WGS) entry which is preliminary data.</text>
</comment>
<dbReference type="EMBL" id="SRLO01000309">
    <property type="protein sequence ID" value="TNN61742.1"/>
    <property type="molecule type" value="Genomic_DNA"/>
</dbReference>
<accession>A0A4Z2HAD0</accession>
<protein>
    <submittedName>
        <fullName evidence="2">Uncharacterized protein</fullName>
    </submittedName>
</protein>
<feature type="region of interest" description="Disordered" evidence="1">
    <location>
        <begin position="1"/>
        <end position="45"/>
    </location>
</feature>
<proteinExistence type="predicted"/>
<evidence type="ECO:0000313" key="2">
    <source>
        <dbReference type="EMBL" id="TNN61742.1"/>
    </source>
</evidence>
<sequence length="227" mass="23340">MEHQGLEPGTSGTGTGDGTPRTGTPGTRTGDGTSGTGTSDGTSGTGAEVLVSRAQRDANIFSRRTSAHYLHKSMVLPIQISDSKPRPGQPTFLIPSPANTYSLFPVGGVVSVNVFQSGPTYFVHLHSIHESTYGYVADLKVVLQGTGDGLPVAPSLTLVCSARVHVLTTTGELAGFLPDTPAHGPSGSAPTTCLLRIVPATSPSLHFIPPPWTTSRLAAGLPLAGGY</sequence>
<organism evidence="2 3">
    <name type="scientific">Liparis tanakae</name>
    <name type="common">Tanaka's snailfish</name>
    <dbReference type="NCBI Taxonomy" id="230148"/>
    <lineage>
        <taxon>Eukaryota</taxon>
        <taxon>Metazoa</taxon>
        <taxon>Chordata</taxon>
        <taxon>Craniata</taxon>
        <taxon>Vertebrata</taxon>
        <taxon>Euteleostomi</taxon>
        <taxon>Actinopterygii</taxon>
        <taxon>Neopterygii</taxon>
        <taxon>Teleostei</taxon>
        <taxon>Neoteleostei</taxon>
        <taxon>Acanthomorphata</taxon>
        <taxon>Eupercaria</taxon>
        <taxon>Perciformes</taxon>
        <taxon>Cottioidei</taxon>
        <taxon>Cottales</taxon>
        <taxon>Liparidae</taxon>
        <taxon>Liparis</taxon>
    </lineage>
</organism>